<evidence type="ECO:0000313" key="2">
    <source>
        <dbReference type="Proteomes" id="UP000366872"/>
    </source>
</evidence>
<organism evidence="1 2">
    <name type="scientific">Pontiella desulfatans</name>
    <dbReference type="NCBI Taxonomy" id="2750659"/>
    <lineage>
        <taxon>Bacteria</taxon>
        <taxon>Pseudomonadati</taxon>
        <taxon>Kiritimatiellota</taxon>
        <taxon>Kiritimatiellia</taxon>
        <taxon>Kiritimatiellales</taxon>
        <taxon>Pontiellaceae</taxon>
        <taxon>Pontiella</taxon>
    </lineage>
</organism>
<sequence length="205" mass="22989">MRLPLLSTQIIRSIRQLKSQPFSEILTPNKPSPLQLLFNEFFDGPLASFTLHSAFQKCAIGCPAFRLSGIKSAGIDQPRQFQPVRNLSTTTQIGRITAEWIRLQWIIQPHPGNPRTKRVQVNIVSNGTEIRCFPFDRQCFVAPLEEMSSAAKHRIEPLRIGALKPLHSGHQIGLRCFGSVKFSMKEPMAEKQGEMGPLTGPKEGF</sequence>
<evidence type="ECO:0000313" key="1">
    <source>
        <dbReference type="EMBL" id="VGO13053.1"/>
    </source>
</evidence>
<dbReference type="Proteomes" id="UP000366872">
    <property type="component" value="Unassembled WGS sequence"/>
</dbReference>
<accession>A0A6C2TZM2</accession>
<proteinExistence type="predicted"/>
<dbReference type="AlphaFoldDB" id="A0A6C2TZM2"/>
<name>A0A6C2TZM2_PONDE</name>
<gene>
    <name evidence="1" type="ORF">PDESU_01607</name>
</gene>
<reference evidence="1 2" key="1">
    <citation type="submission" date="2019-04" db="EMBL/GenBank/DDBJ databases">
        <authorList>
            <person name="Van Vliet M D."/>
        </authorList>
    </citation>
    <scope>NUCLEOTIDE SEQUENCE [LARGE SCALE GENOMIC DNA]</scope>
    <source>
        <strain evidence="1 2">F1</strain>
    </source>
</reference>
<protein>
    <submittedName>
        <fullName evidence="1">Uncharacterized protein</fullName>
    </submittedName>
</protein>
<keyword evidence="2" id="KW-1185">Reference proteome</keyword>
<dbReference type="EMBL" id="CAAHFG010000001">
    <property type="protein sequence ID" value="VGO13053.1"/>
    <property type="molecule type" value="Genomic_DNA"/>
</dbReference>